<dbReference type="RefSeq" id="WP_139650051.1">
    <property type="nucleotide sequence ID" value="NZ_BAAAZS010000089.1"/>
</dbReference>
<dbReference type="AlphaFoldDB" id="A0A5C4UN21"/>
<feature type="region of interest" description="Disordered" evidence="1">
    <location>
        <begin position="144"/>
        <end position="170"/>
    </location>
</feature>
<accession>A0A5C4UN21</accession>
<evidence type="ECO:0000256" key="1">
    <source>
        <dbReference type="SAM" id="MobiDB-lite"/>
    </source>
</evidence>
<name>A0A5C4UN21_9ACTN</name>
<organism evidence="2 3">
    <name type="scientific">Streptomyces sedi</name>
    <dbReference type="NCBI Taxonomy" id="555059"/>
    <lineage>
        <taxon>Bacteria</taxon>
        <taxon>Bacillati</taxon>
        <taxon>Actinomycetota</taxon>
        <taxon>Actinomycetes</taxon>
        <taxon>Kitasatosporales</taxon>
        <taxon>Streptomycetaceae</taxon>
        <taxon>Streptomyces</taxon>
    </lineage>
</organism>
<evidence type="ECO:0000313" key="3">
    <source>
        <dbReference type="Proteomes" id="UP000311713"/>
    </source>
</evidence>
<feature type="region of interest" description="Disordered" evidence="1">
    <location>
        <begin position="1"/>
        <end position="53"/>
    </location>
</feature>
<reference evidence="2 3" key="1">
    <citation type="submission" date="2019-06" db="EMBL/GenBank/DDBJ databases">
        <title>Draft genome of Streptomyces sedi sp. JCM16909.</title>
        <authorList>
            <person name="Klykleung N."/>
            <person name="Tanasupawat S."/>
            <person name="Kudo T."/>
            <person name="Yuki M."/>
            <person name="Ohkuma M."/>
        </authorList>
    </citation>
    <scope>NUCLEOTIDE SEQUENCE [LARGE SCALE GENOMIC DNA]</scope>
    <source>
        <strain evidence="2 3">JCM 16909</strain>
    </source>
</reference>
<dbReference type="OrthoDB" id="4322922at2"/>
<dbReference type="EMBL" id="VDGT01000033">
    <property type="protein sequence ID" value="TNM24583.1"/>
    <property type="molecule type" value="Genomic_DNA"/>
</dbReference>
<sequence>MDRDPDFEPYDNAGRAAEQIRSHHTGEPTESDRLRRGRRWLRERPATDAMEQATADWRQRVAACTTPTQLTEVLRAVLRDVDEVSERFRETLLDAASWGPGAQGEESTHERRAHHAVVTTADQLSDLAEDTHFLLSTLAAELQRTAAHTAPAPPSPPAPKSSAHREPRRR</sequence>
<protein>
    <submittedName>
        <fullName evidence="2">Uncharacterized protein</fullName>
    </submittedName>
</protein>
<feature type="compositionally biased region" description="Basic and acidic residues" evidence="1">
    <location>
        <begin position="18"/>
        <end position="46"/>
    </location>
</feature>
<dbReference type="Proteomes" id="UP000311713">
    <property type="component" value="Unassembled WGS sequence"/>
</dbReference>
<gene>
    <name evidence="2" type="ORF">FH715_27280</name>
</gene>
<comment type="caution">
    <text evidence="2">The sequence shown here is derived from an EMBL/GenBank/DDBJ whole genome shotgun (WGS) entry which is preliminary data.</text>
</comment>
<proteinExistence type="predicted"/>
<keyword evidence="3" id="KW-1185">Reference proteome</keyword>
<evidence type="ECO:0000313" key="2">
    <source>
        <dbReference type="EMBL" id="TNM24583.1"/>
    </source>
</evidence>